<accession>A0ABQ7I1Q4</accession>
<dbReference type="SUPFAM" id="SSF52540">
    <property type="entry name" value="P-loop containing nucleoside triphosphate hydrolases"/>
    <property type="match status" value="1"/>
</dbReference>
<dbReference type="Pfam" id="PF02223">
    <property type="entry name" value="Thymidylate_kin"/>
    <property type="match status" value="1"/>
</dbReference>
<evidence type="ECO:0000256" key="7">
    <source>
        <dbReference type="ARBA" id="ARBA00022777"/>
    </source>
</evidence>
<comment type="pathway">
    <text evidence="1">Pyrimidine metabolism; dTTP biosynthesis.</text>
</comment>
<evidence type="ECO:0000313" key="10">
    <source>
        <dbReference type="EMBL" id="KAF7684345.1"/>
    </source>
</evidence>
<reference evidence="10 11" key="1">
    <citation type="submission" date="2019-01" db="EMBL/GenBank/DDBJ databases">
        <title>Genomes sequencing and comparative genomics of infectious freshwater microsporidia, Cucumispora dikerogammari and Thelohania contejeani.</title>
        <authorList>
            <person name="Cormier A."/>
            <person name="Giraud I."/>
            <person name="Wattier R."/>
            <person name="Teixeira M."/>
            <person name="Grandjean F."/>
            <person name="Rigaud T."/>
            <person name="Cordaux R."/>
        </authorList>
    </citation>
    <scope>NUCLEOTIDE SEQUENCE [LARGE SCALE GENOMIC DNA]</scope>
    <source>
        <strain evidence="10">T1</strain>
        <tissue evidence="10">Spores</tissue>
    </source>
</reference>
<organism evidence="10 11">
    <name type="scientific">Astathelohania contejeani</name>
    <dbReference type="NCBI Taxonomy" id="164912"/>
    <lineage>
        <taxon>Eukaryota</taxon>
        <taxon>Fungi</taxon>
        <taxon>Fungi incertae sedis</taxon>
        <taxon>Microsporidia</taxon>
        <taxon>Astathelohaniidae</taxon>
        <taxon>Astathelohania</taxon>
    </lineage>
</organism>
<dbReference type="InterPro" id="IPR018095">
    <property type="entry name" value="Thymidylate_kin_CS"/>
</dbReference>
<evidence type="ECO:0000256" key="3">
    <source>
        <dbReference type="ARBA" id="ARBA00012980"/>
    </source>
</evidence>
<dbReference type="PROSITE" id="PS01331">
    <property type="entry name" value="THYMIDYLATE_KINASE"/>
    <property type="match status" value="1"/>
</dbReference>
<evidence type="ECO:0000256" key="8">
    <source>
        <dbReference type="ARBA" id="ARBA00022840"/>
    </source>
</evidence>
<dbReference type="InterPro" id="IPR039430">
    <property type="entry name" value="Thymidylate_kin-like_dom"/>
</dbReference>
<dbReference type="InterPro" id="IPR027417">
    <property type="entry name" value="P-loop_NTPase"/>
</dbReference>
<keyword evidence="11" id="KW-1185">Reference proteome</keyword>
<proteinExistence type="inferred from homology"/>
<name>A0ABQ7I1Q4_9MICR</name>
<evidence type="ECO:0000256" key="5">
    <source>
        <dbReference type="ARBA" id="ARBA00022727"/>
    </source>
</evidence>
<keyword evidence="8" id="KW-0067">ATP-binding</keyword>
<keyword evidence="6" id="KW-0547">Nucleotide-binding</keyword>
<evidence type="ECO:0000313" key="11">
    <source>
        <dbReference type="Proteomes" id="UP001516464"/>
    </source>
</evidence>
<feature type="domain" description="Thymidylate kinase-like" evidence="9">
    <location>
        <begin position="8"/>
        <end position="187"/>
    </location>
</feature>
<dbReference type="Proteomes" id="UP001516464">
    <property type="component" value="Unassembled WGS sequence"/>
</dbReference>
<keyword evidence="5" id="KW-0545">Nucleotide biosynthesis</keyword>
<dbReference type="CDD" id="cd01672">
    <property type="entry name" value="TMPK"/>
    <property type="match status" value="1"/>
</dbReference>
<dbReference type="GO" id="GO:0016301">
    <property type="term" value="F:kinase activity"/>
    <property type="evidence" value="ECO:0007669"/>
    <property type="project" value="UniProtKB-KW"/>
</dbReference>
<dbReference type="HAMAP" id="MF_00165">
    <property type="entry name" value="Thymidylate_kinase"/>
    <property type="match status" value="1"/>
</dbReference>
<dbReference type="NCBIfam" id="TIGR00041">
    <property type="entry name" value="DTMP_kinase"/>
    <property type="match status" value="1"/>
</dbReference>
<protein>
    <recommendedName>
        <fullName evidence="3">dTMP kinase</fullName>
        <ecNumber evidence="3">2.7.4.9</ecNumber>
    </recommendedName>
</protein>
<comment type="caution">
    <text evidence="10">The sequence shown here is derived from an EMBL/GenBank/DDBJ whole genome shotgun (WGS) entry which is preliminary data.</text>
</comment>
<comment type="similarity">
    <text evidence="2">Belongs to the thymidylate kinase family.</text>
</comment>
<dbReference type="InterPro" id="IPR018094">
    <property type="entry name" value="Thymidylate_kinase"/>
</dbReference>
<evidence type="ECO:0000256" key="1">
    <source>
        <dbReference type="ARBA" id="ARBA00004992"/>
    </source>
</evidence>
<dbReference type="EMBL" id="SBIQ01000017">
    <property type="protein sequence ID" value="KAF7684345.1"/>
    <property type="molecule type" value="Genomic_DNA"/>
</dbReference>
<evidence type="ECO:0000256" key="2">
    <source>
        <dbReference type="ARBA" id="ARBA00009776"/>
    </source>
</evidence>
<dbReference type="EC" id="2.7.4.9" evidence="3"/>
<evidence type="ECO:0000256" key="6">
    <source>
        <dbReference type="ARBA" id="ARBA00022741"/>
    </source>
</evidence>
<sequence>MKGKFIVVEGIDKSGKTTICKKVAELLRDYDVKNIIQMGFPERSTEIGKIIDSYLKKKIEFDPHTIHLLFSANRWEYNSKIVEWIEKGNIIICDRYYYSGIAYSLSNNLDKRWCSTSDSGLIEPDLVIFIDISSNMVNKRNGFGDEIYENTEYLEKTSSNLKELIQKNKNHIIIDGLDTPENISSMIVEYLRKNLFK</sequence>
<gene>
    <name evidence="10" type="primary">tmp1</name>
    <name evidence="10" type="ORF">TCON_0453</name>
</gene>
<evidence type="ECO:0000256" key="4">
    <source>
        <dbReference type="ARBA" id="ARBA00022679"/>
    </source>
</evidence>
<dbReference type="PANTHER" id="PTHR10344">
    <property type="entry name" value="THYMIDYLATE KINASE"/>
    <property type="match status" value="1"/>
</dbReference>
<keyword evidence="7 10" id="KW-0418">Kinase</keyword>
<evidence type="ECO:0000259" key="9">
    <source>
        <dbReference type="Pfam" id="PF02223"/>
    </source>
</evidence>
<dbReference type="PANTHER" id="PTHR10344:SF1">
    <property type="entry name" value="THYMIDYLATE KINASE"/>
    <property type="match status" value="1"/>
</dbReference>
<dbReference type="Gene3D" id="3.40.50.300">
    <property type="entry name" value="P-loop containing nucleotide triphosphate hydrolases"/>
    <property type="match status" value="1"/>
</dbReference>
<keyword evidence="4" id="KW-0808">Transferase</keyword>